<evidence type="ECO:0000313" key="2">
    <source>
        <dbReference type="EMBL" id="EGO23008.1"/>
    </source>
</evidence>
<dbReference type="EMBL" id="GL945436">
    <property type="protein sequence ID" value="EGO23008.1"/>
    <property type="molecule type" value="Genomic_DNA"/>
</dbReference>
<feature type="region of interest" description="Disordered" evidence="1">
    <location>
        <begin position="619"/>
        <end position="639"/>
    </location>
</feature>
<protein>
    <submittedName>
        <fullName evidence="2">Uncharacterized protein</fullName>
    </submittedName>
</protein>
<reference evidence="2" key="1">
    <citation type="submission" date="2011-04" db="EMBL/GenBank/DDBJ databases">
        <title>Evolution of plant cell wall degrading machinery underlies the functional diversity of forest fungi.</title>
        <authorList>
            <consortium name="US DOE Joint Genome Institute (JGI-PGF)"/>
            <person name="Eastwood D.C."/>
            <person name="Floudas D."/>
            <person name="Binder M."/>
            <person name="Majcherczyk A."/>
            <person name="Schneider P."/>
            <person name="Aerts A."/>
            <person name="Asiegbu F.O."/>
            <person name="Baker S.E."/>
            <person name="Barry K."/>
            <person name="Bendiksby M."/>
            <person name="Blumentritt M."/>
            <person name="Coutinho P.M."/>
            <person name="Cullen D."/>
            <person name="Cullen D."/>
            <person name="Gathman A."/>
            <person name="Goodell B."/>
            <person name="Henrissat B."/>
            <person name="Ihrmark K."/>
            <person name="Kauserud H."/>
            <person name="Kohler A."/>
            <person name="LaButti K."/>
            <person name="Lapidus A."/>
            <person name="Lavin J.L."/>
            <person name="Lee Y.-H."/>
            <person name="Lindquist E."/>
            <person name="Lilly W."/>
            <person name="Lucas S."/>
            <person name="Morin E."/>
            <person name="Murat C."/>
            <person name="Oguiza J.A."/>
            <person name="Park J."/>
            <person name="Pisabarro A.G."/>
            <person name="Riley R."/>
            <person name="Rosling A."/>
            <person name="Salamov A."/>
            <person name="Schmidt O."/>
            <person name="Schmutz J."/>
            <person name="Skrede I."/>
            <person name="Stenlid J."/>
            <person name="Wiebenga A."/>
            <person name="Xie X."/>
            <person name="Kues U."/>
            <person name="Hibbett D.S."/>
            <person name="Hoffmeister D."/>
            <person name="Hogberg N."/>
            <person name="Martin F."/>
            <person name="Grigoriev I.V."/>
            <person name="Watkinson S.C."/>
        </authorList>
    </citation>
    <scope>NUCLEOTIDE SEQUENCE</scope>
    <source>
        <strain evidence="2">S7.9</strain>
    </source>
</reference>
<organism>
    <name type="scientific">Serpula lacrymans var. lacrymans (strain S7.9)</name>
    <name type="common">Dry rot fungus</name>
    <dbReference type="NCBI Taxonomy" id="578457"/>
    <lineage>
        <taxon>Eukaryota</taxon>
        <taxon>Fungi</taxon>
        <taxon>Dikarya</taxon>
        <taxon>Basidiomycota</taxon>
        <taxon>Agaricomycotina</taxon>
        <taxon>Agaricomycetes</taxon>
        <taxon>Agaricomycetidae</taxon>
        <taxon>Boletales</taxon>
        <taxon>Coniophorineae</taxon>
        <taxon>Serpulaceae</taxon>
        <taxon>Serpula</taxon>
    </lineage>
</organism>
<feature type="region of interest" description="Disordered" evidence="1">
    <location>
        <begin position="759"/>
        <end position="868"/>
    </location>
</feature>
<feature type="compositionally biased region" description="Low complexity" evidence="1">
    <location>
        <begin position="761"/>
        <end position="772"/>
    </location>
</feature>
<evidence type="ECO:0000256" key="1">
    <source>
        <dbReference type="SAM" id="MobiDB-lite"/>
    </source>
</evidence>
<dbReference type="Proteomes" id="UP000008064">
    <property type="component" value="Unassembled WGS sequence"/>
</dbReference>
<dbReference type="RefSeq" id="XP_007320248.1">
    <property type="nucleotide sequence ID" value="XM_007320186.1"/>
</dbReference>
<dbReference type="KEGG" id="sla:SERLADRAFT_416517"/>
<feature type="region of interest" description="Disordered" evidence="1">
    <location>
        <begin position="550"/>
        <end position="582"/>
    </location>
</feature>
<accession>F8P1H9</accession>
<name>F8P1H9_SERL9</name>
<proteinExistence type="predicted"/>
<feature type="compositionally biased region" description="Polar residues" evidence="1">
    <location>
        <begin position="840"/>
        <end position="853"/>
    </location>
</feature>
<dbReference type="CDD" id="cd00048">
    <property type="entry name" value="DSRM_SF"/>
    <property type="match status" value="1"/>
</dbReference>
<dbReference type="HOGENOM" id="CLU_008395_0_0_1"/>
<dbReference type="GeneID" id="18813491"/>
<gene>
    <name evidence="2" type="ORF">SERLADRAFT_416517</name>
</gene>
<sequence>MFEGDDTDSDIEASEACLTIPDDVFQAVSRNLANMGAISLDEYLNSHTQYDNFGSSQIIEFIEPPSAPSPPPLLSHLSTPSSSKVADTMNIHAVTQLHQACQRAFGKIEALSFDFIEENGPHTKQCILTVTRPDGLQRSYATKPTFSRKNEAKTRAATIAVEMGAMDFIAVGDPNSSKIKRGLVLAPLGPVEQRESVDTSSLPSEDDESLKEIETCCLDWRAGRVTPHWVALLEHKLGHKQGCALRIELSPHSHRVYASDTIYNTFIEAKVACAKAAIDEGVLDFIKHGNGQARPASPRPFARPDHNDLGEISPALRPPLTLQNFYDTLPRPFPESAGDKSAADINAPSWLNSMIQLARGSRLSMKFVFTSSGTIGLHGCLLRIERPGDSKSYLVDPRFPKRADAKAAVCLQAMSQGVGDYIRSISAAVEGKVTPTMRTWVNDHVVPVLASEYSKIKPGAHPQYDFEKDKDAYGCTMTVELSSISKPQETKKYSVPPDYRTKADAKIGVTCLAAEQGLIEYLRFRGEAPPLGYESPFSLQKHELDVLQRADEKRKEPGEVDETEGNRKAKKFLRPSDDRGDVSLSRAKEKALILRGAEALMGRYRGPDKVIKKGFVKGQRKNASAPGLGGTASTWGSAQSDNPVEQYNYGIWNAGGPSSTHGGSQASYGGYTYPGMSFDSNPSFAHTLDGGLAFGGHVAPPYPVPIPPAQPFPQNVYSTPGYCSGQPYYVNYENPATASYPAVHHSSYTAPPFLGYYPNPSTSGTQTETSTQPHSGFACYDGNDQGKADFNSSSATQASPPSISGVTDVNTSLGERTKLQPAQRTGSKGTLSRASEPKCTDNSQPHKATNSPAPDTKKQEAKSASKHITGSHVTALLEFCNKEETRSPQYYNEEIVDEKGTTGYKVWMILGKERFELPTTFKTFDEGRERVAKQVLARLRSKKGKM</sequence>
<dbReference type="AlphaFoldDB" id="F8P1H9"/>
<dbReference type="OrthoDB" id="3254160at2759"/>
<feature type="compositionally biased region" description="Polar residues" evidence="1">
    <location>
        <begin position="790"/>
        <end position="833"/>
    </location>
</feature>